<gene>
    <name evidence="1" type="ORF">S01H1_41201</name>
</gene>
<dbReference type="SUPFAM" id="SSF56784">
    <property type="entry name" value="HAD-like"/>
    <property type="match status" value="1"/>
</dbReference>
<accession>X0V1K2</accession>
<organism evidence="1">
    <name type="scientific">marine sediment metagenome</name>
    <dbReference type="NCBI Taxonomy" id="412755"/>
    <lineage>
        <taxon>unclassified sequences</taxon>
        <taxon>metagenomes</taxon>
        <taxon>ecological metagenomes</taxon>
    </lineage>
</organism>
<protein>
    <submittedName>
        <fullName evidence="1">Uncharacterized protein</fullName>
    </submittedName>
</protein>
<dbReference type="InterPro" id="IPR006357">
    <property type="entry name" value="HAD-SF_hydro_IIA"/>
</dbReference>
<dbReference type="AlphaFoldDB" id="X0V1K2"/>
<dbReference type="EMBL" id="BARS01026122">
    <property type="protein sequence ID" value="GAG11970.1"/>
    <property type="molecule type" value="Genomic_DNA"/>
</dbReference>
<dbReference type="Pfam" id="PF13344">
    <property type="entry name" value="Hydrolase_6"/>
    <property type="match status" value="1"/>
</dbReference>
<evidence type="ECO:0000313" key="1">
    <source>
        <dbReference type="EMBL" id="GAG11970.1"/>
    </source>
</evidence>
<feature type="non-terminal residue" evidence="1">
    <location>
        <position position="1"/>
    </location>
</feature>
<dbReference type="GO" id="GO:0016791">
    <property type="term" value="F:phosphatase activity"/>
    <property type="evidence" value="ECO:0007669"/>
    <property type="project" value="TreeGrafter"/>
</dbReference>
<dbReference type="Gene3D" id="3.40.50.1000">
    <property type="entry name" value="HAD superfamily/HAD-like"/>
    <property type="match status" value="2"/>
</dbReference>
<name>X0V1K2_9ZZZZ</name>
<comment type="caution">
    <text evidence="1">The sequence shown here is derived from an EMBL/GenBank/DDBJ whole genome shotgun (WGS) entry which is preliminary data.</text>
</comment>
<dbReference type="InterPro" id="IPR036412">
    <property type="entry name" value="HAD-like_sf"/>
</dbReference>
<dbReference type="NCBIfam" id="TIGR01460">
    <property type="entry name" value="HAD-SF-IIA"/>
    <property type="match status" value="1"/>
</dbReference>
<dbReference type="GO" id="GO:0005737">
    <property type="term" value="C:cytoplasm"/>
    <property type="evidence" value="ECO:0007669"/>
    <property type="project" value="TreeGrafter"/>
</dbReference>
<sequence length="241" mass="25837">TPGAERLFEAIEQSGRSFLVVTNNNSISVGEHAERLRGAGLPVEAENILSSAEVAAEFLKEEWKCSSVMVLGAKALREALLEKGLNLTDENPDCVAVGFDTELCYERLKAACFEIERGCKWLATHPDVAMPSAEGFWPDCGAITAAISSCTGQEPDMVLGKPGKHMGRAAIRRSGFAAEQVMMVGDRAETDVLLAKENGMSSTLVLTGATDRKQARASGAELIVDDLRQLAKLLLDNNIKG</sequence>
<reference evidence="1" key="1">
    <citation type="journal article" date="2014" name="Front. Microbiol.">
        <title>High frequency of phylogenetically diverse reductive dehalogenase-homologous genes in deep subseafloor sedimentary metagenomes.</title>
        <authorList>
            <person name="Kawai M."/>
            <person name="Futagami T."/>
            <person name="Toyoda A."/>
            <person name="Takaki Y."/>
            <person name="Nishi S."/>
            <person name="Hori S."/>
            <person name="Arai W."/>
            <person name="Tsubouchi T."/>
            <person name="Morono Y."/>
            <person name="Uchiyama I."/>
            <person name="Ito T."/>
            <person name="Fujiyama A."/>
            <person name="Inagaki F."/>
            <person name="Takami H."/>
        </authorList>
    </citation>
    <scope>NUCLEOTIDE SEQUENCE</scope>
    <source>
        <strain evidence="1">Expedition CK06-06</strain>
    </source>
</reference>
<dbReference type="InterPro" id="IPR023214">
    <property type="entry name" value="HAD_sf"/>
</dbReference>
<dbReference type="PANTHER" id="PTHR19288:SF46">
    <property type="entry name" value="HALOACID DEHALOGENASE-LIKE HYDROLASE DOMAIN-CONTAINING PROTEIN 2"/>
    <property type="match status" value="1"/>
</dbReference>
<proteinExistence type="predicted"/>
<dbReference type="Pfam" id="PF13242">
    <property type="entry name" value="Hydrolase_like"/>
    <property type="match status" value="1"/>
</dbReference>
<dbReference type="PANTHER" id="PTHR19288">
    <property type="entry name" value="4-NITROPHENYLPHOSPHATASE-RELATED"/>
    <property type="match status" value="1"/>
</dbReference>